<feature type="compositionally biased region" description="Acidic residues" evidence="1">
    <location>
        <begin position="332"/>
        <end position="346"/>
    </location>
</feature>
<feature type="region of interest" description="Disordered" evidence="1">
    <location>
        <begin position="1177"/>
        <end position="1371"/>
    </location>
</feature>
<feature type="compositionally biased region" description="Polar residues" evidence="1">
    <location>
        <begin position="1299"/>
        <end position="1312"/>
    </location>
</feature>
<feature type="compositionally biased region" description="Polar residues" evidence="1">
    <location>
        <begin position="1040"/>
        <end position="1060"/>
    </location>
</feature>
<proteinExistence type="predicted"/>
<protein>
    <submittedName>
        <fullName evidence="2">Uncharacterized protein</fullName>
    </submittedName>
</protein>
<feature type="compositionally biased region" description="Acidic residues" evidence="1">
    <location>
        <begin position="1069"/>
        <end position="1078"/>
    </location>
</feature>
<feature type="compositionally biased region" description="Acidic residues" evidence="1">
    <location>
        <begin position="1253"/>
        <end position="1263"/>
    </location>
</feature>
<dbReference type="Proteomes" id="UP000663864">
    <property type="component" value="Unassembled WGS sequence"/>
</dbReference>
<dbReference type="EMBL" id="CAJNOT010000611">
    <property type="protein sequence ID" value="CAF1034591.1"/>
    <property type="molecule type" value="Genomic_DNA"/>
</dbReference>
<feature type="compositionally biased region" description="Acidic residues" evidence="1">
    <location>
        <begin position="238"/>
        <end position="251"/>
    </location>
</feature>
<feature type="compositionally biased region" description="Basic and acidic residues" evidence="1">
    <location>
        <begin position="1182"/>
        <end position="1192"/>
    </location>
</feature>
<name>A0A814JDY2_9BILA</name>
<gene>
    <name evidence="2" type="ORF">ZHD862_LOCUS14223</name>
</gene>
<sequence length="1422" mass="162159">MTSDVEDLTRFYANLPSIFEIDPSTTIQSSSDTINTIVNNEKIYQPIFGSFLFANSEPFTRAAFINSIPSSSSIDIKTIQKPKMNDNDSIIKENHISNSTNIQSTSHPSLVSIEDFSDMDNEDDFDGISIQHNSTLIKKKLNNDNNLLDRFSHNHNENDDDNSDSFLNDFTDEEQQQHDSISMSFLFKDIPDIDDPNEHEQEDDDRILFDHMDMFDQSDSICSSSPDSLLSSSHLRDDDDEEINNNNDDDDVTLWNDDFILGKTTLQNDRPNAPLPPPIALNLDLQDQVDFIDSSPSNSICSNDSLHLSIGYTDQAQIFINDGDDFITSSDSDNDDGNDDDDDDDDDKIHVENNIFNYDDNEELSLQINLDYHRSRSSSSILQSLSTYSSSPIVTIDEDINEIKPIQSGSIAKVDDDDDDDDYDDLEIFNFDQSVLSRISLENLLQLKNETRQNEIVHDIIRMRRVFNEHDNDDEFIAIMHNPSIFEQVLYDSDNQQQLDLAKQINIVTSIVHTSPQPFIDNKIESKSIEHYQNIQQPSPSSASSLSISNSKKNSRSNIKTTNNSSTTTTVNHFLIDKEKEENVDAINSSSLIEKKEEKLSEKTCSNINRTDIMNNKHEQQNHYQMMSSDDEFDNDLDLLNTLAQLHGLVYIPRLSSEINQKTNEQIQQYNEEKTSSKCFSLTSLTSSGLFNNNESHSTDIIFDFNVASSLKASTNELNNSITSLNHFIINDLQKTNTISNINNNNNHLQQTTIRDNINSNFNDLHNQSMSYESLLNDNTNLIDYLHWLINHLNDDLKSPTKFHSIENLENLIQNNHTITNTIHHTNKFQQSNIIQEENRMLSSINTDITQIIEKLTSNILQLKLDEINESKQRIAYFVDQLLSQAIYEVNNEDHNLMVDNLESVMNWHNQTDEQLLDPFDQTFDNMWMKQFEVSDDIINQNNIDRISFYSNTFDESNLFSTISNQENHIQESLSSSLLINSFDSSITTNNLTKYSLIESIRNINSDDSSIFQNDFIFNKSKSSITTDEKIKEEITESKNLPSTENEHITNAPTTKEINGSDSISSDSNNDDNDDDDDQSKKLANIFATTSRLSQFEAYASDQPLNTLDEVDGEYEEALSDPLEQKSNITKSTGGDDEPWELEDSGEEKVKPIPAIISQKYDSYDNVPLDSPVLRVASKLPPKKEEFKHKEESTDDSEQENYDNYFDKHKPTEDTSETPISKTVRFDENIEKVAVLTPQDSLDGSAASTTSSDTDDIEDEEDTTLNFQTVNDRITDYMSEKETNKKETNEDKTDEVTTRNTTHPPETRITSTESEDLPPPLPPLPPLNKKSSTSSDNIPLKSTTSSSPKSNRDLKRTINLRSESEMTPTMQTTTDAKLLSDTDTPIVRSFESEFDIFVFYDNYQLKFLIHIFSFELNNLLNY</sequence>
<evidence type="ECO:0000256" key="1">
    <source>
        <dbReference type="SAM" id="MobiDB-lite"/>
    </source>
</evidence>
<feature type="region of interest" description="Disordered" evidence="1">
    <location>
        <begin position="323"/>
        <end position="349"/>
    </location>
</feature>
<feature type="region of interest" description="Disordered" evidence="1">
    <location>
        <begin position="1116"/>
        <end position="1148"/>
    </location>
</feature>
<feature type="compositionally biased region" description="Low complexity" evidence="1">
    <location>
        <begin position="1240"/>
        <end position="1252"/>
    </location>
</feature>
<feature type="compositionally biased region" description="Basic and acidic residues" evidence="1">
    <location>
        <begin position="1273"/>
        <end position="1297"/>
    </location>
</feature>
<comment type="caution">
    <text evidence="2">The sequence shown here is derived from an EMBL/GenBank/DDBJ whole genome shotgun (WGS) entry which is preliminary data.</text>
</comment>
<feature type="compositionally biased region" description="Pro residues" evidence="1">
    <location>
        <begin position="1317"/>
        <end position="1326"/>
    </location>
</feature>
<feature type="compositionally biased region" description="Acidic residues" evidence="1">
    <location>
        <begin position="1135"/>
        <end position="1146"/>
    </location>
</feature>
<feature type="compositionally biased region" description="Low complexity" evidence="1">
    <location>
        <begin position="1339"/>
        <end position="1349"/>
    </location>
</feature>
<accession>A0A814JDY2</accession>
<feature type="compositionally biased region" description="Low complexity" evidence="1">
    <location>
        <begin position="539"/>
        <end position="566"/>
    </location>
</feature>
<feature type="compositionally biased region" description="Polar residues" evidence="1">
    <location>
        <begin position="1359"/>
        <end position="1371"/>
    </location>
</feature>
<feature type="region of interest" description="Disordered" evidence="1">
    <location>
        <begin position="219"/>
        <end position="251"/>
    </location>
</feature>
<feature type="region of interest" description="Disordered" evidence="1">
    <location>
        <begin position="1035"/>
        <end position="1079"/>
    </location>
</feature>
<feature type="compositionally biased region" description="Low complexity" evidence="1">
    <location>
        <begin position="219"/>
        <end position="233"/>
    </location>
</feature>
<evidence type="ECO:0000313" key="2">
    <source>
        <dbReference type="EMBL" id="CAF1034591.1"/>
    </source>
</evidence>
<reference evidence="2" key="1">
    <citation type="submission" date="2021-02" db="EMBL/GenBank/DDBJ databases">
        <authorList>
            <person name="Nowell W R."/>
        </authorList>
    </citation>
    <scope>NUCLEOTIDE SEQUENCE</scope>
</reference>
<feature type="region of interest" description="Disordered" evidence="1">
    <location>
        <begin position="533"/>
        <end position="566"/>
    </location>
</feature>
<evidence type="ECO:0000313" key="3">
    <source>
        <dbReference type="Proteomes" id="UP000663864"/>
    </source>
</evidence>
<organism evidence="2 3">
    <name type="scientific">Rotaria sordida</name>
    <dbReference type="NCBI Taxonomy" id="392033"/>
    <lineage>
        <taxon>Eukaryota</taxon>
        <taxon>Metazoa</taxon>
        <taxon>Spiralia</taxon>
        <taxon>Gnathifera</taxon>
        <taxon>Rotifera</taxon>
        <taxon>Eurotatoria</taxon>
        <taxon>Bdelloidea</taxon>
        <taxon>Philodinida</taxon>
        <taxon>Philodinidae</taxon>
        <taxon>Rotaria</taxon>
    </lineage>
</organism>